<feature type="transmembrane region" description="Helical" evidence="1">
    <location>
        <begin position="23"/>
        <end position="44"/>
    </location>
</feature>
<keyword evidence="1" id="KW-1133">Transmembrane helix</keyword>
<evidence type="ECO:0000256" key="1">
    <source>
        <dbReference type="SAM" id="Phobius"/>
    </source>
</evidence>
<proteinExistence type="predicted"/>
<evidence type="ECO:0000313" key="2">
    <source>
        <dbReference type="EMBL" id="GGZ24277.1"/>
    </source>
</evidence>
<accession>A0A918PVG5</accession>
<evidence type="ECO:0000313" key="3">
    <source>
        <dbReference type="Proteomes" id="UP000622166"/>
    </source>
</evidence>
<dbReference type="RefSeq" id="WP_189862866.1">
    <property type="nucleotide sequence ID" value="NZ_BMVW01000011.1"/>
</dbReference>
<sequence>MVDDSSDEGSPPGSGSGISRRRILEIVGAAAAVTGVIIGVIQIWPEPSYTIQDWGKEANAVCAKTQGGIEKSERDKDDALERLGLANMQGIATRSDYIFAGNSFYDMAGLVNMQAADLSEIRTPNSRADETKEVSDELWSLSHKIYRVAEVLRSVDMTSPNDALTEFDALAKEADRQSQRINESLRKLGARNCLPAP</sequence>
<dbReference type="AlphaFoldDB" id="A0A918PVG5"/>
<keyword evidence="3" id="KW-1185">Reference proteome</keyword>
<reference evidence="2" key="2">
    <citation type="submission" date="2020-09" db="EMBL/GenBank/DDBJ databases">
        <authorList>
            <person name="Sun Q."/>
            <person name="Ohkuma M."/>
        </authorList>
    </citation>
    <scope>NUCLEOTIDE SEQUENCE</scope>
    <source>
        <strain evidence="2">JCM 4815</strain>
    </source>
</reference>
<dbReference type="Proteomes" id="UP000622166">
    <property type="component" value="Unassembled WGS sequence"/>
</dbReference>
<comment type="caution">
    <text evidence="2">The sequence shown here is derived from an EMBL/GenBank/DDBJ whole genome shotgun (WGS) entry which is preliminary data.</text>
</comment>
<keyword evidence="1" id="KW-0472">Membrane</keyword>
<keyword evidence="1" id="KW-0812">Transmembrane</keyword>
<organism evidence="2 3">
    <name type="scientific">Streptomyces poonensis</name>
    <dbReference type="NCBI Taxonomy" id="68255"/>
    <lineage>
        <taxon>Bacteria</taxon>
        <taxon>Bacillati</taxon>
        <taxon>Actinomycetota</taxon>
        <taxon>Actinomycetes</taxon>
        <taxon>Kitasatosporales</taxon>
        <taxon>Streptomycetaceae</taxon>
        <taxon>Streptomyces</taxon>
    </lineage>
</organism>
<dbReference type="EMBL" id="BMVW01000011">
    <property type="protein sequence ID" value="GGZ24277.1"/>
    <property type="molecule type" value="Genomic_DNA"/>
</dbReference>
<gene>
    <name evidence="2" type="ORF">GCM10010365_50660</name>
</gene>
<protein>
    <submittedName>
        <fullName evidence="2">Uncharacterized protein</fullName>
    </submittedName>
</protein>
<name>A0A918PVG5_9ACTN</name>
<reference evidence="2" key="1">
    <citation type="journal article" date="2014" name="Int. J. Syst. Evol. Microbiol.">
        <title>Complete genome sequence of Corynebacterium casei LMG S-19264T (=DSM 44701T), isolated from a smear-ripened cheese.</title>
        <authorList>
            <consortium name="US DOE Joint Genome Institute (JGI-PGF)"/>
            <person name="Walter F."/>
            <person name="Albersmeier A."/>
            <person name="Kalinowski J."/>
            <person name="Ruckert C."/>
        </authorList>
    </citation>
    <scope>NUCLEOTIDE SEQUENCE</scope>
    <source>
        <strain evidence="2">JCM 4815</strain>
    </source>
</reference>